<accession>A0A0T6AY88</accession>
<feature type="non-terminal residue" evidence="2">
    <location>
        <position position="1"/>
    </location>
</feature>
<comment type="caution">
    <text evidence="2">The sequence shown here is derived from an EMBL/GenBank/DDBJ whole genome shotgun (WGS) entry which is preliminary data.</text>
</comment>
<dbReference type="OrthoDB" id="5984441at2759"/>
<dbReference type="Pfam" id="PF13349">
    <property type="entry name" value="DUF4097"/>
    <property type="match status" value="1"/>
</dbReference>
<dbReference type="PANTHER" id="PTHR34094">
    <property type="match status" value="1"/>
</dbReference>
<keyword evidence="3" id="KW-1185">Reference proteome</keyword>
<feature type="domain" description="DUF4097" evidence="1">
    <location>
        <begin position="15"/>
        <end position="147"/>
    </location>
</feature>
<dbReference type="PANTHER" id="PTHR34094:SF1">
    <property type="entry name" value="PROTEIN FAM185A"/>
    <property type="match status" value="1"/>
</dbReference>
<sequence length="247" mass="27345">IDIEGGNGNINVGSFYGKYIKVNSEKGHINLAKSQCESISLCSGNGDITCRDVVQAGDITLKIRNFGKITTERLQGLTLTAYVSNGIISIGSSYCNNSNFEADIGEFNLNNLHKHTEINIKQEGLLNIVGLDGDASINMKKGLANIQFAKIDKHSKICFDDESSLILGLSEDCQNQNLIEIHTKDLIVSDNLKMFCNRRNNEQWELLPKTGKNEGMNKLHVKCEKSHVLVNSSSWSELFQASFKSRS</sequence>
<reference evidence="2 3" key="1">
    <citation type="submission" date="2015-09" db="EMBL/GenBank/DDBJ databases">
        <title>Draft genome of the scarab beetle Oryctes borbonicus.</title>
        <authorList>
            <person name="Meyer J.M."/>
            <person name="Markov G.V."/>
            <person name="Baskaran P."/>
            <person name="Herrmann M."/>
            <person name="Sommer R.J."/>
            <person name="Roedelsperger C."/>
        </authorList>
    </citation>
    <scope>NUCLEOTIDE SEQUENCE [LARGE SCALE GENOMIC DNA]</scope>
    <source>
        <strain evidence="2">OB123</strain>
        <tissue evidence="2">Whole animal</tissue>
    </source>
</reference>
<evidence type="ECO:0000313" key="3">
    <source>
        <dbReference type="Proteomes" id="UP000051574"/>
    </source>
</evidence>
<organism evidence="2 3">
    <name type="scientific">Oryctes borbonicus</name>
    <dbReference type="NCBI Taxonomy" id="1629725"/>
    <lineage>
        <taxon>Eukaryota</taxon>
        <taxon>Metazoa</taxon>
        <taxon>Ecdysozoa</taxon>
        <taxon>Arthropoda</taxon>
        <taxon>Hexapoda</taxon>
        <taxon>Insecta</taxon>
        <taxon>Pterygota</taxon>
        <taxon>Neoptera</taxon>
        <taxon>Endopterygota</taxon>
        <taxon>Coleoptera</taxon>
        <taxon>Polyphaga</taxon>
        <taxon>Scarabaeiformia</taxon>
        <taxon>Scarabaeidae</taxon>
        <taxon>Dynastinae</taxon>
        <taxon>Oryctes</taxon>
    </lineage>
</organism>
<dbReference type="Proteomes" id="UP000051574">
    <property type="component" value="Unassembled WGS sequence"/>
</dbReference>
<proteinExistence type="predicted"/>
<dbReference type="InterPro" id="IPR025164">
    <property type="entry name" value="Toastrack_DUF4097"/>
</dbReference>
<dbReference type="AlphaFoldDB" id="A0A0T6AY88"/>
<evidence type="ECO:0000313" key="2">
    <source>
        <dbReference type="EMBL" id="KRT80056.1"/>
    </source>
</evidence>
<gene>
    <name evidence="2" type="ORF">AMK59_7896</name>
</gene>
<evidence type="ECO:0000259" key="1">
    <source>
        <dbReference type="Pfam" id="PF13349"/>
    </source>
</evidence>
<dbReference type="EMBL" id="LJIG01022536">
    <property type="protein sequence ID" value="KRT80056.1"/>
    <property type="molecule type" value="Genomic_DNA"/>
</dbReference>
<protein>
    <recommendedName>
        <fullName evidence="1">DUF4097 domain-containing protein</fullName>
    </recommendedName>
</protein>
<name>A0A0T6AY88_9SCAR</name>